<dbReference type="AlphaFoldDB" id="A0A6N2CE65"/>
<accession>A0A6N2CE65</accession>
<organism evidence="1">
    <name type="scientific">Solanum chilense</name>
    <name type="common">Tomato</name>
    <name type="synonym">Lycopersicon chilense</name>
    <dbReference type="NCBI Taxonomy" id="4083"/>
    <lineage>
        <taxon>Eukaryota</taxon>
        <taxon>Viridiplantae</taxon>
        <taxon>Streptophyta</taxon>
        <taxon>Embryophyta</taxon>
        <taxon>Tracheophyta</taxon>
        <taxon>Spermatophyta</taxon>
        <taxon>Magnoliopsida</taxon>
        <taxon>eudicotyledons</taxon>
        <taxon>Gunneridae</taxon>
        <taxon>Pentapetalae</taxon>
        <taxon>asterids</taxon>
        <taxon>lamiids</taxon>
        <taxon>Solanales</taxon>
        <taxon>Solanaceae</taxon>
        <taxon>Solanoideae</taxon>
        <taxon>Solaneae</taxon>
        <taxon>Solanum</taxon>
        <taxon>Solanum subgen. Lycopersicon</taxon>
    </lineage>
</organism>
<proteinExistence type="predicted"/>
<reference evidence="1" key="1">
    <citation type="submission" date="2019-05" db="EMBL/GenBank/DDBJ databases">
        <title>The de novo reference genome and transcriptome assemblies of the wild tomato species Solanum chilense.</title>
        <authorList>
            <person name="Stam R."/>
            <person name="Nosenko T."/>
            <person name="Hoerger A.C."/>
            <person name="Stephan W."/>
            <person name="Seidel M.A."/>
            <person name="Kuhn J.M.M."/>
            <person name="Haberer G."/>
            <person name="Tellier A."/>
        </authorList>
    </citation>
    <scope>NUCLEOTIDE SEQUENCE</scope>
    <source>
        <tissue evidence="1">Mature leaves</tissue>
    </source>
</reference>
<dbReference type="EMBL" id="RXGB01000514">
    <property type="protein sequence ID" value="TMX03042.1"/>
    <property type="molecule type" value="Genomic_DNA"/>
</dbReference>
<comment type="caution">
    <text evidence="1">The sequence shown here is derived from an EMBL/GenBank/DDBJ whole genome shotgun (WGS) entry which is preliminary data.</text>
</comment>
<evidence type="ECO:0000313" key="1">
    <source>
        <dbReference type="EMBL" id="TMX03042.1"/>
    </source>
</evidence>
<gene>
    <name evidence="1" type="ORF">EJD97_018643</name>
</gene>
<protein>
    <submittedName>
        <fullName evidence="1">Uncharacterized protein</fullName>
    </submittedName>
</protein>
<sequence>MAFDQLVQEKAHENSADRKGKPPFAIPYSITKEMIDYIDDLIPNLKFHGHALTTKILLLHHNFSIHWEMVGGYYPEMIHPVYREIFNLCVDLWADFGDYDEVENRDVNKDHDEVDHKSS</sequence>
<name>A0A6N2CE65_SOLCI</name>